<comment type="caution">
    <text evidence="1">The sequence shown here is derived from an EMBL/GenBank/DDBJ whole genome shotgun (WGS) entry which is preliminary data.</text>
</comment>
<gene>
    <name evidence="1" type="ORF">G9H61_04070</name>
</gene>
<dbReference type="EMBL" id="JAANOH010000001">
    <property type="protein sequence ID" value="MCZ2474607.1"/>
    <property type="molecule type" value="Genomic_DNA"/>
</dbReference>
<reference evidence="1 2" key="1">
    <citation type="submission" date="2020-03" db="EMBL/GenBank/DDBJ databases">
        <authorList>
            <person name="Pitt A."/>
            <person name="Hahn M.W."/>
        </authorList>
    </citation>
    <scope>NUCLEOTIDE SEQUENCE [LARGE SCALE GENOMIC DNA]</scope>
    <source>
        <strain evidence="1 2">5A-MARBSE</strain>
    </source>
</reference>
<accession>A0ABT4JE97</accession>
<evidence type="ECO:0000313" key="2">
    <source>
        <dbReference type="Proteomes" id="UP001321186"/>
    </source>
</evidence>
<dbReference type="Proteomes" id="UP001321186">
    <property type="component" value="Unassembled WGS sequence"/>
</dbReference>
<name>A0ABT4JE97_9BACT</name>
<organism evidence="1 2">
    <name type="scientific">Aquirufa ecclesiirivi</name>
    <dbReference type="NCBI Taxonomy" id="2715124"/>
    <lineage>
        <taxon>Bacteria</taxon>
        <taxon>Pseudomonadati</taxon>
        <taxon>Bacteroidota</taxon>
        <taxon>Cytophagia</taxon>
        <taxon>Cytophagales</taxon>
        <taxon>Flectobacillaceae</taxon>
        <taxon>Aquirufa</taxon>
    </lineage>
</organism>
<evidence type="ECO:0000313" key="1">
    <source>
        <dbReference type="EMBL" id="MCZ2474607.1"/>
    </source>
</evidence>
<keyword evidence="2" id="KW-1185">Reference proteome</keyword>
<protein>
    <submittedName>
        <fullName evidence="1">Uncharacterized protein</fullName>
    </submittedName>
</protein>
<sequence>MTNTPKKKATEYLSLVEDSSTNFSEKRTWVSPEIVNWENANIENAPGLGSDGIAQTYF</sequence>
<dbReference type="RefSeq" id="WP_269009592.1">
    <property type="nucleotide sequence ID" value="NZ_JAANOH010000001.1"/>
</dbReference>
<proteinExistence type="predicted"/>